<dbReference type="EMBL" id="SNWP01000014">
    <property type="protein sequence ID" value="TDO25076.1"/>
    <property type="molecule type" value="Genomic_DNA"/>
</dbReference>
<dbReference type="EMBL" id="SNWP01000016">
    <property type="protein sequence ID" value="TDO23473.1"/>
    <property type="molecule type" value="Genomic_DNA"/>
</dbReference>
<dbReference type="OrthoDB" id="9815205at2"/>
<dbReference type="SUPFAM" id="SSF52833">
    <property type="entry name" value="Thioredoxin-like"/>
    <property type="match status" value="1"/>
</dbReference>
<evidence type="ECO:0000313" key="5">
    <source>
        <dbReference type="Proteomes" id="UP000295741"/>
    </source>
</evidence>
<dbReference type="InterPro" id="IPR050553">
    <property type="entry name" value="Thioredoxin_ResA/DsbE_sf"/>
</dbReference>
<accession>A0A4R6IMT4</accession>
<dbReference type="RefSeq" id="WP_133475651.1">
    <property type="nucleotide sequence ID" value="NZ_SNWP01000014.1"/>
</dbReference>
<dbReference type="InterPro" id="IPR013766">
    <property type="entry name" value="Thioredoxin_domain"/>
</dbReference>
<name>A0A4R6IMT4_9BACT</name>
<evidence type="ECO:0000313" key="4">
    <source>
        <dbReference type="EMBL" id="TDO25076.1"/>
    </source>
</evidence>
<evidence type="ECO:0000313" key="3">
    <source>
        <dbReference type="EMBL" id="TDO23473.1"/>
    </source>
</evidence>
<comment type="caution">
    <text evidence="3">The sequence shown here is derived from an EMBL/GenBank/DDBJ whole genome shotgun (WGS) entry which is preliminary data.</text>
</comment>
<dbReference type="Proteomes" id="UP000295741">
    <property type="component" value="Unassembled WGS sequence"/>
</dbReference>
<evidence type="ECO:0000256" key="1">
    <source>
        <dbReference type="SAM" id="SignalP"/>
    </source>
</evidence>
<dbReference type="GO" id="GO:0016209">
    <property type="term" value="F:antioxidant activity"/>
    <property type="evidence" value="ECO:0007669"/>
    <property type="project" value="InterPro"/>
</dbReference>
<dbReference type="InterPro" id="IPR000866">
    <property type="entry name" value="AhpC/TSA"/>
</dbReference>
<feature type="domain" description="Thioredoxin" evidence="2">
    <location>
        <begin position="3"/>
        <end position="158"/>
    </location>
</feature>
<protein>
    <submittedName>
        <fullName evidence="3">AhpC/TSA family protein</fullName>
    </submittedName>
</protein>
<organism evidence="3 5">
    <name type="scientific">Sediminibacterium goheungense</name>
    <dbReference type="NCBI Taxonomy" id="1086393"/>
    <lineage>
        <taxon>Bacteria</taxon>
        <taxon>Pseudomonadati</taxon>
        <taxon>Bacteroidota</taxon>
        <taxon>Chitinophagia</taxon>
        <taxon>Chitinophagales</taxon>
        <taxon>Chitinophagaceae</taxon>
        <taxon>Sediminibacterium</taxon>
    </lineage>
</organism>
<proteinExistence type="predicted"/>
<keyword evidence="1" id="KW-0732">Signal</keyword>
<dbReference type="PROSITE" id="PS51352">
    <property type="entry name" value="THIOREDOXIN_2"/>
    <property type="match status" value="1"/>
</dbReference>
<dbReference type="PANTHER" id="PTHR42852:SF17">
    <property type="entry name" value="THIOREDOXIN-LIKE PROTEIN HI_1115"/>
    <property type="match status" value="1"/>
</dbReference>
<gene>
    <name evidence="4" type="ORF">BC659_3091</name>
    <name evidence="3" type="ORF">BC659_3333</name>
</gene>
<sequence>MKKIIALALLLFVFYQTQAQVPQIRKVKINELIKIIDTTSVPLVVNFWASWCAPCIKEIPWFEKSVAAFSDQKVKLLLVSLDFADDYPKGIAAFAKKNNYTSSIVWLDETNADDFCPKIDKQWDGAIPVTLMVNKKKGYRKFYAQQLPEQRLLMELKALTAQ</sequence>
<dbReference type="AlphaFoldDB" id="A0A4R6IMT4"/>
<dbReference type="CDD" id="cd02966">
    <property type="entry name" value="TlpA_like_family"/>
    <property type="match status" value="1"/>
</dbReference>
<dbReference type="Pfam" id="PF00578">
    <property type="entry name" value="AhpC-TSA"/>
    <property type="match status" value="1"/>
</dbReference>
<dbReference type="Gene3D" id="3.40.30.10">
    <property type="entry name" value="Glutaredoxin"/>
    <property type="match status" value="1"/>
</dbReference>
<dbReference type="GO" id="GO:0016491">
    <property type="term" value="F:oxidoreductase activity"/>
    <property type="evidence" value="ECO:0007669"/>
    <property type="project" value="InterPro"/>
</dbReference>
<feature type="signal peptide" evidence="1">
    <location>
        <begin position="1"/>
        <end position="19"/>
    </location>
</feature>
<keyword evidence="5" id="KW-1185">Reference proteome</keyword>
<evidence type="ECO:0000259" key="2">
    <source>
        <dbReference type="PROSITE" id="PS51352"/>
    </source>
</evidence>
<dbReference type="PANTHER" id="PTHR42852">
    <property type="entry name" value="THIOL:DISULFIDE INTERCHANGE PROTEIN DSBE"/>
    <property type="match status" value="1"/>
</dbReference>
<dbReference type="InterPro" id="IPR036249">
    <property type="entry name" value="Thioredoxin-like_sf"/>
</dbReference>
<feature type="chain" id="PRO_5044608893" evidence="1">
    <location>
        <begin position="20"/>
        <end position="162"/>
    </location>
</feature>
<reference evidence="3 5" key="1">
    <citation type="submission" date="2019-03" db="EMBL/GenBank/DDBJ databases">
        <title>Genomic Encyclopedia of Archaeal and Bacterial Type Strains, Phase II (KMG-II): from individual species to whole genera.</title>
        <authorList>
            <person name="Goeker M."/>
        </authorList>
    </citation>
    <scope>NUCLEOTIDE SEQUENCE [LARGE SCALE GENOMIC DNA]</scope>
    <source>
        <strain evidence="3 5">DSM 28323</strain>
    </source>
</reference>